<comment type="pathway">
    <text evidence="12">Cell wall biogenesis; peptidoglycan biosynthesis.</text>
</comment>
<evidence type="ECO:0000256" key="12">
    <source>
        <dbReference type="HAMAP-Rule" id="MF_00038"/>
    </source>
</evidence>
<feature type="transmembrane region" description="Helical" evidence="12">
    <location>
        <begin position="171"/>
        <end position="191"/>
    </location>
</feature>
<evidence type="ECO:0000313" key="15">
    <source>
        <dbReference type="EMBL" id="CUQ65275.1"/>
    </source>
</evidence>
<keyword evidence="7 12" id="KW-0573">Peptidoglycan synthesis</keyword>
<dbReference type="PROSITE" id="PS01347">
    <property type="entry name" value="MRAY_1"/>
    <property type="match status" value="1"/>
</dbReference>
<keyword evidence="5 12" id="KW-0812">Transmembrane</keyword>
<dbReference type="InterPro" id="IPR018480">
    <property type="entry name" value="PNAcMuramoyl-5peptid_Trfase_CS"/>
</dbReference>
<dbReference type="EMBL" id="LN885086">
    <property type="protein sequence ID" value="CUQ65275.1"/>
    <property type="molecule type" value="Genomic_DNA"/>
</dbReference>
<dbReference type="HAMAP" id="MF_00038">
    <property type="entry name" value="MraY"/>
    <property type="match status" value="1"/>
</dbReference>
<organism evidence="15 16">
    <name type="scientific">Candidatus Nitrospira inopinata</name>
    <dbReference type="NCBI Taxonomy" id="1715989"/>
    <lineage>
        <taxon>Bacteria</taxon>
        <taxon>Pseudomonadati</taxon>
        <taxon>Nitrospirota</taxon>
        <taxon>Nitrospiria</taxon>
        <taxon>Nitrospirales</taxon>
        <taxon>Nitrospiraceae</taxon>
        <taxon>Nitrospira</taxon>
    </lineage>
</organism>
<dbReference type="Pfam" id="PF10555">
    <property type="entry name" value="MraY_sig1"/>
    <property type="match status" value="1"/>
</dbReference>
<dbReference type="NCBIfam" id="TIGR00445">
    <property type="entry name" value="mraY"/>
    <property type="match status" value="1"/>
</dbReference>
<dbReference type="RefSeq" id="WP_062482283.1">
    <property type="nucleotide sequence ID" value="NZ_LN885086.1"/>
</dbReference>
<protein>
    <recommendedName>
        <fullName evidence="12 13">Phospho-N-acetylmuramoyl-pentapeptide-transferase</fullName>
        <ecNumber evidence="12 13">2.7.8.13</ecNumber>
    </recommendedName>
    <alternativeName>
        <fullName evidence="12">UDP-MurNAc-pentapeptide phosphotransferase</fullName>
    </alternativeName>
</protein>
<evidence type="ECO:0000313" key="16">
    <source>
        <dbReference type="Proteomes" id="UP000066284"/>
    </source>
</evidence>
<evidence type="ECO:0000256" key="3">
    <source>
        <dbReference type="ARBA" id="ARBA00022618"/>
    </source>
</evidence>
<dbReference type="UniPathway" id="UPA00219"/>
<feature type="transmembrane region" description="Helical" evidence="12">
    <location>
        <begin position="237"/>
        <end position="254"/>
    </location>
</feature>
<evidence type="ECO:0000256" key="13">
    <source>
        <dbReference type="NCBIfam" id="TIGR00445"/>
    </source>
</evidence>
<dbReference type="GO" id="GO:0051301">
    <property type="term" value="P:cell division"/>
    <property type="evidence" value="ECO:0007669"/>
    <property type="project" value="UniProtKB-KW"/>
</dbReference>
<accession>A0A0S4KSI9</accession>
<evidence type="ECO:0000256" key="9">
    <source>
        <dbReference type="ARBA" id="ARBA00023136"/>
    </source>
</evidence>
<keyword evidence="12 14" id="KW-0479">Metal-binding</keyword>
<feature type="transmembrane region" description="Helical" evidence="12">
    <location>
        <begin position="66"/>
        <end position="91"/>
    </location>
</feature>
<evidence type="ECO:0000256" key="8">
    <source>
        <dbReference type="ARBA" id="ARBA00022989"/>
    </source>
</evidence>
<dbReference type="Pfam" id="PF00953">
    <property type="entry name" value="Glycos_transf_4"/>
    <property type="match status" value="1"/>
</dbReference>
<evidence type="ECO:0000256" key="10">
    <source>
        <dbReference type="ARBA" id="ARBA00023306"/>
    </source>
</evidence>
<keyword evidence="11 12" id="KW-0961">Cell wall biogenesis/degradation</keyword>
<comment type="catalytic activity">
    <reaction evidence="12">
        <text>UDP-N-acetyl-alpha-D-muramoyl-L-alanyl-gamma-D-glutamyl-meso-2,6-diaminopimeloyl-D-alanyl-D-alanine + di-trans,octa-cis-undecaprenyl phosphate = di-trans,octa-cis-undecaprenyl diphospho-N-acetyl-alpha-D-muramoyl-L-alanyl-D-glutamyl-meso-2,6-diaminopimeloyl-D-alanyl-D-alanine + UMP</text>
        <dbReference type="Rhea" id="RHEA:28386"/>
        <dbReference type="ChEBI" id="CHEBI:57865"/>
        <dbReference type="ChEBI" id="CHEBI:60392"/>
        <dbReference type="ChEBI" id="CHEBI:61386"/>
        <dbReference type="ChEBI" id="CHEBI:61387"/>
        <dbReference type="EC" id="2.7.8.13"/>
    </reaction>
</comment>
<feature type="transmembrane region" description="Helical" evidence="12">
    <location>
        <begin position="336"/>
        <end position="355"/>
    </location>
</feature>
<reference evidence="16" key="1">
    <citation type="submission" date="2015-09" db="EMBL/GenBank/DDBJ databases">
        <authorList>
            <person name="Daims H."/>
        </authorList>
    </citation>
    <scope>NUCLEOTIDE SEQUENCE [LARGE SCALE GENOMIC DNA]</scope>
</reference>
<feature type="transmembrane region" description="Helical" evidence="12">
    <location>
        <begin position="261"/>
        <end position="281"/>
    </location>
</feature>
<feature type="transmembrane region" description="Helical" evidence="12">
    <location>
        <begin position="97"/>
        <end position="114"/>
    </location>
</feature>
<dbReference type="KEGG" id="nio:NITINOP_0299"/>
<dbReference type="Proteomes" id="UP000066284">
    <property type="component" value="Chromosome 1"/>
</dbReference>
<dbReference type="OrthoDB" id="9805475at2"/>
<comment type="function">
    <text evidence="12">Catalyzes the initial step of the lipid cycle reactions in the biosynthesis of the cell wall peptidoglycan: transfers peptidoglycan precursor phospho-MurNAc-pentapeptide from UDP-MurNAc-pentapeptide onto the lipid carrier undecaprenyl phosphate, yielding undecaprenyl-pyrophosphoryl-MurNAc-pentapeptide, known as lipid I.</text>
</comment>
<dbReference type="AlphaFoldDB" id="A0A0S4KSI9"/>
<keyword evidence="12 14" id="KW-0460">Magnesium</keyword>
<keyword evidence="3 12" id="KW-0132">Cell division</keyword>
<feature type="transmembrane region" description="Helical" evidence="12">
    <location>
        <begin position="26"/>
        <end position="45"/>
    </location>
</feature>
<dbReference type="PANTHER" id="PTHR22926:SF5">
    <property type="entry name" value="PHOSPHO-N-ACETYLMURAMOYL-PENTAPEPTIDE-TRANSFERASE HOMOLOG"/>
    <property type="match status" value="1"/>
</dbReference>
<feature type="binding site" evidence="14">
    <location>
        <position position="265"/>
    </location>
    <ligand>
        <name>Mg(2+)</name>
        <dbReference type="ChEBI" id="CHEBI:18420"/>
    </ligand>
</feature>
<evidence type="ECO:0000256" key="14">
    <source>
        <dbReference type="PIRSR" id="PIRSR600715-1"/>
    </source>
</evidence>
<evidence type="ECO:0000256" key="7">
    <source>
        <dbReference type="ARBA" id="ARBA00022984"/>
    </source>
</evidence>
<proteinExistence type="inferred from homology"/>
<keyword evidence="4 12" id="KW-0808">Transferase</keyword>
<name>A0A0S4KSI9_9BACT</name>
<sequence>MLYNWLYPLHTEFSFLNVFRYQSFRIIYAAVTAFLIAFVLAPPMIRKLQEIKLGQQVREDGPKRHLAKSGTPTMGGILIIFAVMLSTLLWADISRPVIWLVLAATFGFFVIGFADDYLKFVKARSKGLSASQKFAAQVCIALGIALTLYLLPNYSTKLSVPFFKNFMPDLGWFYVVFAVLVIVGSSNAVNLTDGLDGLAVGPIMIAALAYTVVAYVTGHRLMSEYLLIPHIEGAGELAVFTASILGASLGFLWYNTYPASVFMGDVGSLPLGAALGTVAVITKHELLLLLVGGVFVIEAVSVIFQVLSYKSRGKRIFLMAPIHHHFEMKGWEEPKVVVRLWIIAILLALLSLSTLKLR</sequence>
<dbReference type="CDD" id="cd06852">
    <property type="entry name" value="GT_MraY"/>
    <property type="match status" value="1"/>
</dbReference>
<gene>
    <name evidence="12 15" type="primary">mraY</name>
    <name evidence="15" type="ORF">NITINOP_0299</name>
</gene>
<feature type="transmembrane region" description="Helical" evidence="12">
    <location>
        <begin position="198"/>
        <end position="217"/>
    </location>
</feature>
<dbReference type="GO" id="GO:0009252">
    <property type="term" value="P:peptidoglycan biosynthetic process"/>
    <property type="evidence" value="ECO:0007669"/>
    <property type="project" value="UniProtKB-UniRule"/>
</dbReference>
<dbReference type="GO" id="GO:0005886">
    <property type="term" value="C:plasma membrane"/>
    <property type="evidence" value="ECO:0007669"/>
    <property type="project" value="UniProtKB-SubCell"/>
</dbReference>
<feature type="transmembrane region" description="Helical" evidence="12">
    <location>
        <begin position="134"/>
        <end position="151"/>
    </location>
</feature>
<keyword evidence="16" id="KW-1185">Reference proteome</keyword>
<comment type="similarity">
    <text evidence="2 12">Belongs to the glycosyltransferase 4 family. MraY subfamily.</text>
</comment>
<dbReference type="GO" id="GO:0008360">
    <property type="term" value="P:regulation of cell shape"/>
    <property type="evidence" value="ECO:0007669"/>
    <property type="project" value="UniProtKB-KW"/>
</dbReference>
<comment type="subcellular location">
    <subcellularLocation>
        <location evidence="12">Cell membrane</location>
        <topology evidence="12">Multi-pass membrane protein</topology>
    </subcellularLocation>
    <subcellularLocation>
        <location evidence="1">Membrane</location>
        <topology evidence="1">Multi-pass membrane protein</topology>
    </subcellularLocation>
</comment>
<keyword evidence="12" id="KW-1003">Cell membrane</keyword>
<dbReference type="PROSITE" id="PS01348">
    <property type="entry name" value="MRAY_2"/>
    <property type="match status" value="1"/>
</dbReference>
<dbReference type="InterPro" id="IPR000715">
    <property type="entry name" value="Glycosyl_transferase_4"/>
</dbReference>
<evidence type="ECO:0000256" key="2">
    <source>
        <dbReference type="ARBA" id="ARBA00005583"/>
    </source>
</evidence>
<keyword evidence="10 12" id="KW-0131">Cell cycle</keyword>
<comment type="cofactor">
    <cofactor evidence="12 14">
        <name>Mg(2+)</name>
        <dbReference type="ChEBI" id="CHEBI:18420"/>
    </cofactor>
</comment>
<evidence type="ECO:0000256" key="4">
    <source>
        <dbReference type="ARBA" id="ARBA00022679"/>
    </source>
</evidence>
<dbReference type="InterPro" id="IPR003524">
    <property type="entry name" value="PNAcMuramoyl-5peptid_Trfase"/>
</dbReference>
<dbReference type="GO" id="GO:0051992">
    <property type="term" value="F:UDP-N-acetylmuramoyl-L-alanyl-D-glutamyl-meso-2,6-diaminopimelyl-D-alanyl-D-alanine:undecaprenyl-phosphate transferase activity"/>
    <property type="evidence" value="ECO:0007669"/>
    <property type="project" value="RHEA"/>
</dbReference>
<dbReference type="PANTHER" id="PTHR22926">
    <property type="entry name" value="PHOSPHO-N-ACETYLMURAMOYL-PENTAPEPTIDE-TRANSFERASE"/>
    <property type="match status" value="1"/>
</dbReference>
<keyword evidence="8 12" id="KW-1133">Transmembrane helix</keyword>
<dbReference type="EC" id="2.7.8.13" evidence="12 13"/>
<dbReference type="GO" id="GO:0008963">
    <property type="term" value="F:phospho-N-acetylmuramoyl-pentapeptide-transferase activity"/>
    <property type="evidence" value="ECO:0007669"/>
    <property type="project" value="UniProtKB-UniRule"/>
</dbReference>
<evidence type="ECO:0000256" key="5">
    <source>
        <dbReference type="ARBA" id="ARBA00022692"/>
    </source>
</evidence>
<evidence type="ECO:0000256" key="1">
    <source>
        <dbReference type="ARBA" id="ARBA00004141"/>
    </source>
</evidence>
<dbReference type="GO" id="GO:0071555">
    <property type="term" value="P:cell wall organization"/>
    <property type="evidence" value="ECO:0007669"/>
    <property type="project" value="UniProtKB-KW"/>
</dbReference>
<dbReference type="STRING" id="1715989.NITINOP_0299"/>
<keyword evidence="9 12" id="KW-0472">Membrane</keyword>
<evidence type="ECO:0000256" key="6">
    <source>
        <dbReference type="ARBA" id="ARBA00022960"/>
    </source>
</evidence>
<feature type="transmembrane region" description="Helical" evidence="12">
    <location>
        <begin position="287"/>
        <end position="309"/>
    </location>
</feature>
<dbReference type="GO" id="GO:0046872">
    <property type="term" value="F:metal ion binding"/>
    <property type="evidence" value="ECO:0007669"/>
    <property type="project" value="UniProtKB-KW"/>
</dbReference>
<keyword evidence="6 12" id="KW-0133">Cell shape</keyword>
<evidence type="ECO:0000256" key="11">
    <source>
        <dbReference type="ARBA" id="ARBA00023316"/>
    </source>
</evidence>
<feature type="binding site" evidence="14">
    <location>
        <position position="190"/>
    </location>
    <ligand>
        <name>Mg(2+)</name>
        <dbReference type="ChEBI" id="CHEBI:18420"/>
    </ligand>
</feature>